<keyword evidence="1" id="KW-0472">Membrane</keyword>
<dbReference type="RefSeq" id="WP_116061830.1">
    <property type="nucleotide sequence ID" value="NZ_QRDZ01000013.1"/>
</dbReference>
<proteinExistence type="predicted"/>
<dbReference type="AlphaFoldDB" id="A0A3D9JPT7"/>
<feature type="transmembrane region" description="Helical" evidence="1">
    <location>
        <begin position="6"/>
        <end position="23"/>
    </location>
</feature>
<evidence type="ECO:0000313" key="3">
    <source>
        <dbReference type="Proteomes" id="UP000256977"/>
    </source>
</evidence>
<keyword evidence="3" id="KW-1185">Reference proteome</keyword>
<accession>A0A3D9JPT7</accession>
<protein>
    <submittedName>
        <fullName evidence="2">Uncharacterized protein</fullName>
    </submittedName>
</protein>
<name>A0A3D9JPT7_9BACL</name>
<sequence length="176" mass="20206">MKKLIIIGISLWIVAICFIIFMSRTKNEGSEVPVVPNVLPESISIDDGSAAEWGDEFEETLPPEVVAEQFFQFINIGDYDTASGFIEPNVLMDYISYHKELSPQDAFISYLKLFNPNELKSLRISKSKWDGYYQKVTVSTKLNTDKPNTYTLSFREFSERGHSGKEKYWLIVKIDN</sequence>
<evidence type="ECO:0000313" key="2">
    <source>
        <dbReference type="EMBL" id="RED76028.1"/>
    </source>
</evidence>
<evidence type="ECO:0000256" key="1">
    <source>
        <dbReference type="SAM" id="Phobius"/>
    </source>
</evidence>
<dbReference type="OrthoDB" id="9865096at2"/>
<dbReference type="EMBL" id="QRDZ01000013">
    <property type="protein sequence ID" value="RED76028.1"/>
    <property type="molecule type" value="Genomic_DNA"/>
</dbReference>
<keyword evidence="1" id="KW-0812">Transmembrane</keyword>
<dbReference type="Proteomes" id="UP000256977">
    <property type="component" value="Unassembled WGS sequence"/>
</dbReference>
<keyword evidence="1" id="KW-1133">Transmembrane helix</keyword>
<gene>
    <name evidence="2" type="ORF">DFP98_11388</name>
</gene>
<reference evidence="2 3" key="1">
    <citation type="submission" date="2018-07" db="EMBL/GenBank/DDBJ databases">
        <title>Genomic Encyclopedia of Type Strains, Phase III (KMG-III): the genomes of soil and plant-associated and newly described type strains.</title>
        <authorList>
            <person name="Whitman W."/>
        </authorList>
    </citation>
    <scope>NUCLEOTIDE SEQUENCE [LARGE SCALE GENOMIC DNA]</scope>
    <source>
        <strain evidence="2 3">CECT 7287</strain>
    </source>
</reference>
<organism evidence="2 3">
    <name type="scientific">Cohnella phaseoli</name>
    <dbReference type="NCBI Taxonomy" id="456490"/>
    <lineage>
        <taxon>Bacteria</taxon>
        <taxon>Bacillati</taxon>
        <taxon>Bacillota</taxon>
        <taxon>Bacilli</taxon>
        <taxon>Bacillales</taxon>
        <taxon>Paenibacillaceae</taxon>
        <taxon>Cohnella</taxon>
    </lineage>
</organism>
<comment type="caution">
    <text evidence="2">The sequence shown here is derived from an EMBL/GenBank/DDBJ whole genome shotgun (WGS) entry which is preliminary data.</text>
</comment>